<dbReference type="Proteomes" id="UP000321598">
    <property type="component" value="Unassembled WGS sequence"/>
</dbReference>
<dbReference type="RefSeq" id="WP_002510415.1">
    <property type="nucleotide sequence ID" value="NZ_AP019698.1"/>
</dbReference>
<dbReference type="Proteomes" id="UP000254956">
    <property type="component" value="Unassembled WGS sequence"/>
</dbReference>
<protein>
    <submittedName>
        <fullName evidence="3">Uncharacterized protein</fullName>
    </submittedName>
</protein>
<feature type="transmembrane region" description="Helical" evidence="1">
    <location>
        <begin position="50"/>
        <end position="67"/>
    </location>
</feature>
<evidence type="ECO:0000256" key="1">
    <source>
        <dbReference type="SAM" id="Phobius"/>
    </source>
</evidence>
<keyword evidence="5" id="KW-1185">Reference proteome</keyword>
<gene>
    <name evidence="3" type="ORF">NCTC12413_02050</name>
    <name evidence="2" type="ORF">SAR03_05840</name>
</gene>
<keyword evidence="1" id="KW-1133">Transmembrane helix</keyword>
<name>A0A2T7BV90_9STAP</name>
<keyword evidence="1" id="KW-0812">Transmembrane</keyword>
<dbReference type="GeneID" id="97288357"/>
<dbReference type="OrthoDB" id="2405780at2"/>
<evidence type="ECO:0000313" key="3">
    <source>
        <dbReference type="EMBL" id="SUJ22997.1"/>
    </source>
</evidence>
<evidence type="ECO:0000313" key="2">
    <source>
        <dbReference type="EMBL" id="GEP99546.1"/>
    </source>
</evidence>
<accession>A0A2T7BV90</accession>
<dbReference type="AlphaFoldDB" id="A0A2T7BV90"/>
<reference evidence="3 4" key="1">
    <citation type="submission" date="2018-06" db="EMBL/GenBank/DDBJ databases">
        <authorList>
            <consortium name="Pathogen Informatics"/>
            <person name="Doyle S."/>
        </authorList>
    </citation>
    <scope>NUCLEOTIDE SEQUENCE [LARGE SCALE GENOMIC DNA]</scope>
    <source>
        <strain evidence="3 4">NCTC12413</strain>
    </source>
</reference>
<evidence type="ECO:0000313" key="4">
    <source>
        <dbReference type="Proteomes" id="UP000254956"/>
    </source>
</evidence>
<organism evidence="3 4">
    <name type="scientific">Staphylococcus arlettae</name>
    <dbReference type="NCBI Taxonomy" id="29378"/>
    <lineage>
        <taxon>Bacteria</taxon>
        <taxon>Bacillati</taxon>
        <taxon>Bacillota</taxon>
        <taxon>Bacilli</taxon>
        <taxon>Bacillales</taxon>
        <taxon>Staphylococcaceae</taxon>
        <taxon>Staphylococcus</taxon>
    </lineage>
</organism>
<proteinExistence type="predicted"/>
<dbReference type="EMBL" id="UGZE01000001">
    <property type="protein sequence ID" value="SUJ22997.1"/>
    <property type="molecule type" value="Genomic_DNA"/>
</dbReference>
<feature type="transmembrane region" description="Helical" evidence="1">
    <location>
        <begin position="6"/>
        <end position="29"/>
    </location>
</feature>
<dbReference type="EMBL" id="BKAV01000003">
    <property type="protein sequence ID" value="GEP99546.1"/>
    <property type="molecule type" value="Genomic_DNA"/>
</dbReference>
<sequence>MNLVIIFVLSLVFAILATLPFLFVNTQLYEHKNQSSADRKTEKRSAVKRFCYHFILAFIMLVIYHFLTD</sequence>
<reference evidence="2 5" key="2">
    <citation type="submission" date="2019-07" db="EMBL/GenBank/DDBJ databases">
        <title>Whole genome shotgun sequence of Staphylococcus arlettae NBRC 109765.</title>
        <authorList>
            <person name="Hosoyama A."/>
            <person name="Uohara A."/>
            <person name="Ohji S."/>
            <person name="Ichikawa N."/>
        </authorList>
    </citation>
    <scope>NUCLEOTIDE SEQUENCE [LARGE SCALE GENOMIC DNA]</scope>
    <source>
        <strain evidence="2 5">NBRC 109765</strain>
    </source>
</reference>
<evidence type="ECO:0000313" key="5">
    <source>
        <dbReference type="Proteomes" id="UP000321598"/>
    </source>
</evidence>
<keyword evidence="1" id="KW-0472">Membrane</keyword>